<keyword evidence="19" id="KW-1133">Transmembrane helix</keyword>
<keyword evidence="9" id="KW-1015">Disulfide bond</keyword>
<sequence>MQTQNKYIYLVIVVCHIILYCTSITEQSVLRFEAPHPFEPQSAINLSPPPPVVFVTKTFTSQIDHFSFNPYLGSFRVRYLINDTYYQPGSPILFYTGNEGRIEAFANNTLIMWQMAPVINAALVFVEHRYYGNSMPFGDHSMDNASTLAYLTAEQALADFAYFLTNLKYLEPRLVAKRSPVIAIGGSYGGMLSAWMRQKYPHLVQGALASSAPVLQFINVTSCYAFSAAVSNAFTKASPNCSANIRKSWSAIDRTAASGQSGLLKLSKIFATCSPLTSKSDVNGLKAWIVSAYVTAAMVNYPYPASFLLPLPAWPVASICRPISSVASVSDKSNNDDISLLSAVSAGLNRYYYNYTGGVACLNLTVDPSSATLDDRGWGAQSCNEMVMPDSCANGITDMLQPTGDFDLEAYTASCLSQFGIRPRPNWVMTQFAGAVDPIACSNIFYANGDLDPWAPGGVKTSPNPSCPAELMKNAAHHLDLRAADARDPPDVARIRKLQWQADNFIGITILGRSSGLSASGDCLAIKLNAASVSSALTAASTAQPFRLQLDRLLVEHRSKRLFYQVFPNSHSFRYPAWLPWSTIDGDPDYDDAIINERERELPRLLKAAPGCNADQTKSSLHYSLDCLPACLFSLTLLCVALDDDVISSSGVSVDEQTKLEHTVEGLLRAQLWHDARIIMVAASDALTRALIDAGLSFVSVDCLDEAVEMLGRSSFRFCLQVKANTNRKEPLDDALLEGFCIEPLSVPSTMWTVLSDSPLASNVTLVPADTNRVFQVRHCQASSNVFANSDEDSWSRFLASSPVLLLRADACLPTNRELEALPYTHLASRADERRRSLRALSKAAENTAMMSTRVNWAEQLSILGQRCLKSRRDVGVFRKLRIAPSRTGAAVELLFAYWPASGRLAQLRPTDSCDCLLSLSNFFLDCCSARDTDTDKSVSGGHGAGGKVGDIADALLRLLARPLLLMPPERRVELSVQSQGGPAVTVARLLHVLAEFLSAPAASGAPVEQLRGLAKLLGVRCERTINRLCGLTLGQAAQDDIGAVLSCLSPSGKARRGIASPLRPTPSTAKPRPRLAVDSSIGPRLEDVRNVMSDYLKERKSNPSGAFKAMLKLRYHDVYYNVNSGSEARELRAAQLQARLVTNETASAFSCRTSCILRLHSRTLAKRRSSLANSSNNSSTIKRPAKKLPLAPCFTESSSTVAKENSQQQQQQKQQQQKQQFDEDATLRSAVFASLSSVGLAEDVALAEQLRVLASAVLTSGLF</sequence>
<dbReference type="InterPro" id="IPR029058">
    <property type="entry name" value="AB_hydrolase_fold"/>
</dbReference>
<dbReference type="GO" id="GO:0008239">
    <property type="term" value="F:dipeptidyl-peptidase activity"/>
    <property type="evidence" value="ECO:0007669"/>
    <property type="project" value="TreeGrafter"/>
</dbReference>
<evidence type="ECO:0000256" key="11">
    <source>
        <dbReference type="ARBA" id="ARBA00023228"/>
    </source>
</evidence>
<evidence type="ECO:0000256" key="15">
    <source>
        <dbReference type="ARBA" id="ARBA00073691"/>
    </source>
</evidence>
<dbReference type="GO" id="GO:0006508">
    <property type="term" value="P:proteolysis"/>
    <property type="evidence" value="ECO:0007669"/>
    <property type="project" value="UniProtKB-KW"/>
</dbReference>
<evidence type="ECO:0000256" key="4">
    <source>
        <dbReference type="ARBA" id="ARBA00022645"/>
    </source>
</evidence>
<evidence type="ECO:0000256" key="10">
    <source>
        <dbReference type="ARBA" id="ARBA00023180"/>
    </source>
</evidence>
<evidence type="ECO:0000256" key="7">
    <source>
        <dbReference type="ARBA" id="ARBA00022801"/>
    </source>
</evidence>
<keyword evidence="7" id="KW-0378">Hydrolase</keyword>
<evidence type="ECO:0000256" key="8">
    <source>
        <dbReference type="ARBA" id="ARBA00023145"/>
    </source>
</evidence>
<dbReference type="PANTHER" id="PTHR11010:SF38">
    <property type="entry name" value="LYSOSOMAL PRO-X CARBOXYPEPTIDASE"/>
    <property type="match status" value="1"/>
</dbReference>
<comment type="function">
    <text evidence="13">Cleaves C-terminal amino acids linked to proline in peptides such as angiotensin II, III and des-Arg9-bradykinin. This cleavage occurs at acidic pH, but enzymatic activity is retained with some substrates at neutral pH.</text>
</comment>
<accession>A0A1I8J674</accession>
<evidence type="ECO:0000256" key="18">
    <source>
        <dbReference type="SAM" id="MobiDB-lite"/>
    </source>
</evidence>
<dbReference type="InterPro" id="IPR042269">
    <property type="entry name" value="Ser_carbopepase_S28_SKS"/>
</dbReference>
<evidence type="ECO:0000256" key="1">
    <source>
        <dbReference type="ARBA" id="ARBA00004371"/>
    </source>
</evidence>
<keyword evidence="6" id="KW-0732">Signal</keyword>
<organism evidence="20 21">
    <name type="scientific">Macrostomum lignano</name>
    <dbReference type="NCBI Taxonomy" id="282301"/>
    <lineage>
        <taxon>Eukaryota</taxon>
        <taxon>Metazoa</taxon>
        <taxon>Spiralia</taxon>
        <taxon>Lophotrochozoa</taxon>
        <taxon>Platyhelminthes</taxon>
        <taxon>Rhabditophora</taxon>
        <taxon>Macrostomorpha</taxon>
        <taxon>Macrostomida</taxon>
        <taxon>Macrostomidae</taxon>
        <taxon>Macrostomum</taxon>
    </lineage>
</organism>
<keyword evidence="8" id="KW-0865">Zymogen</keyword>
<evidence type="ECO:0000313" key="20">
    <source>
        <dbReference type="Proteomes" id="UP000095280"/>
    </source>
</evidence>
<evidence type="ECO:0000256" key="5">
    <source>
        <dbReference type="ARBA" id="ARBA00022670"/>
    </source>
</evidence>
<dbReference type="Proteomes" id="UP000095280">
    <property type="component" value="Unplaced"/>
</dbReference>
<evidence type="ECO:0000256" key="12">
    <source>
        <dbReference type="ARBA" id="ARBA00052013"/>
    </source>
</evidence>
<dbReference type="EC" id="3.4.16.2" evidence="14"/>
<feature type="transmembrane region" description="Helical" evidence="19">
    <location>
        <begin position="7"/>
        <end position="25"/>
    </location>
</feature>
<comment type="similarity">
    <text evidence="2">Belongs to the peptidase S28 family.</text>
</comment>
<dbReference type="Pfam" id="PF05577">
    <property type="entry name" value="Peptidase_S28"/>
    <property type="match status" value="1"/>
</dbReference>
<dbReference type="SUPFAM" id="SSF53474">
    <property type="entry name" value="alpha/beta-Hydrolases"/>
    <property type="match status" value="1"/>
</dbReference>
<keyword evidence="5" id="KW-0645">Protease</keyword>
<keyword evidence="20" id="KW-1185">Reference proteome</keyword>
<evidence type="ECO:0000256" key="14">
    <source>
        <dbReference type="ARBA" id="ARBA00066456"/>
    </source>
</evidence>
<dbReference type="AlphaFoldDB" id="A0A1I8J674"/>
<comment type="subunit">
    <text evidence="3">Homodimer.</text>
</comment>
<evidence type="ECO:0000256" key="16">
    <source>
        <dbReference type="ARBA" id="ARBA00076475"/>
    </source>
</evidence>
<keyword evidence="11" id="KW-0458">Lysosome</keyword>
<keyword evidence="19" id="KW-0812">Transmembrane</keyword>
<dbReference type="GO" id="GO:0005764">
    <property type="term" value="C:lysosome"/>
    <property type="evidence" value="ECO:0007669"/>
    <property type="project" value="UniProtKB-SubCell"/>
</dbReference>
<feature type="region of interest" description="Disordered" evidence="18">
    <location>
        <begin position="1057"/>
        <end position="1076"/>
    </location>
</feature>
<evidence type="ECO:0000256" key="6">
    <source>
        <dbReference type="ARBA" id="ARBA00022729"/>
    </source>
</evidence>
<dbReference type="PANTHER" id="PTHR11010">
    <property type="entry name" value="PROTEASE S28 PRO-X CARBOXYPEPTIDASE-RELATED"/>
    <property type="match status" value="1"/>
</dbReference>
<evidence type="ECO:0000256" key="17">
    <source>
        <dbReference type="ARBA" id="ARBA00076608"/>
    </source>
</evidence>
<evidence type="ECO:0000256" key="13">
    <source>
        <dbReference type="ARBA" id="ARBA00059701"/>
    </source>
</evidence>
<dbReference type="Gene3D" id="1.20.120.980">
    <property type="entry name" value="Serine carboxypeptidase S28, SKS domain"/>
    <property type="match status" value="1"/>
</dbReference>
<comment type="subcellular location">
    <subcellularLocation>
        <location evidence="1">Lysosome</location>
    </subcellularLocation>
</comment>
<dbReference type="WBParaSite" id="maker-uti_cns_0045978-snap-gene-0.11-mRNA-1">
    <property type="protein sequence ID" value="maker-uti_cns_0045978-snap-gene-0.11-mRNA-1"/>
    <property type="gene ID" value="maker-uti_cns_0045978-snap-gene-0.11"/>
</dbReference>
<dbReference type="Gene3D" id="3.40.50.1820">
    <property type="entry name" value="alpha/beta hydrolase"/>
    <property type="match status" value="1"/>
</dbReference>
<keyword evidence="19" id="KW-0472">Membrane</keyword>
<evidence type="ECO:0000313" key="21">
    <source>
        <dbReference type="WBParaSite" id="maker-uti_cns_0045978-snap-gene-0.11-mRNA-1"/>
    </source>
</evidence>
<comment type="catalytic activity">
    <reaction evidence="12">
        <text>Cleavage of a -Pro-|-Xaa bond to release a C-terminal amino acid.</text>
        <dbReference type="EC" id="3.4.16.2"/>
    </reaction>
</comment>
<evidence type="ECO:0000256" key="9">
    <source>
        <dbReference type="ARBA" id="ARBA00023157"/>
    </source>
</evidence>
<dbReference type="InterPro" id="IPR008758">
    <property type="entry name" value="Peptidase_S28"/>
</dbReference>
<proteinExistence type="inferred from homology"/>
<keyword evidence="10" id="KW-0325">Glycoprotein</keyword>
<dbReference type="GO" id="GO:0004185">
    <property type="term" value="F:serine-type carboxypeptidase activity"/>
    <property type="evidence" value="ECO:0007669"/>
    <property type="project" value="UniProtKB-EC"/>
</dbReference>
<reference evidence="21" key="1">
    <citation type="submission" date="2016-11" db="UniProtKB">
        <authorList>
            <consortium name="WormBaseParasite"/>
        </authorList>
    </citation>
    <scope>IDENTIFICATION</scope>
</reference>
<evidence type="ECO:0000256" key="19">
    <source>
        <dbReference type="SAM" id="Phobius"/>
    </source>
</evidence>
<keyword evidence="4" id="KW-0121">Carboxypeptidase</keyword>
<evidence type="ECO:0000256" key="2">
    <source>
        <dbReference type="ARBA" id="ARBA00011079"/>
    </source>
</evidence>
<evidence type="ECO:0000256" key="3">
    <source>
        <dbReference type="ARBA" id="ARBA00011738"/>
    </source>
</evidence>
<name>A0A1I8J674_9PLAT</name>
<dbReference type="FunFam" id="1.20.120.980:FF:000002">
    <property type="entry name" value="lysosomal Pro-X carboxypeptidase"/>
    <property type="match status" value="1"/>
</dbReference>
<protein>
    <recommendedName>
        <fullName evidence="15">Lysosomal Pro-X carboxypeptidase</fullName>
        <ecNumber evidence="14">3.4.16.2</ecNumber>
    </recommendedName>
    <alternativeName>
        <fullName evidence="17">Proline carboxypeptidase</fullName>
    </alternativeName>
    <alternativeName>
        <fullName evidence="16">Prolylcarboxypeptidase</fullName>
    </alternativeName>
</protein>